<organism evidence="3 4">
    <name type="scientific">Fragilariopsis cylindrus CCMP1102</name>
    <dbReference type="NCBI Taxonomy" id="635003"/>
    <lineage>
        <taxon>Eukaryota</taxon>
        <taxon>Sar</taxon>
        <taxon>Stramenopiles</taxon>
        <taxon>Ochrophyta</taxon>
        <taxon>Bacillariophyta</taxon>
        <taxon>Bacillariophyceae</taxon>
        <taxon>Bacillariophycidae</taxon>
        <taxon>Bacillariales</taxon>
        <taxon>Bacillariaceae</taxon>
        <taxon>Fragilariopsis</taxon>
    </lineage>
</organism>
<name>A0A1E7FC88_9STRA</name>
<dbReference type="OrthoDB" id="194364at2759"/>
<evidence type="ECO:0000313" key="4">
    <source>
        <dbReference type="Proteomes" id="UP000095751"/>
    </source>
</evidence>
<protein>
    <submittedName>
        <fullName evidence="3">Uncharacterized protein</fullName>
    </submittedName>
</protein>
<keyword evidence="2" id="KW-0732">Signal</keyword>
<feature type="signal peptide" evidence="2">
    <location>
        <begin position="1"/>
        <end position="15"/>
    </location>
</feature>
<proteinExistence type="predicted"/>
<dbReference type="EMBL" id="KV784359">
    <property type="protein sequence ID" value="OEU15771.1"/>
    <property type="molecule type" value="Genomic_DNA"/>
</dbReference>
<dbReference type="Proteomes" id="UP000095751">
    <property type="component" value="Unassembled WGS sequence"/>
</dbReference>
<evidence type="ECO:0000256" key="2">
    <source>
        <dbReference type="SAM" id="SignalP"/>
    </source>
</evidence>
<feature type="chain" id="PRO_5012633588" evidence="2">
    <location>
        <begin position="16"/>
        <end position="157"/>
    </location>
</feature>
<dbReference type="AlphaFoldDB" id="A0A1E7FC88"/>
<dbReference type="KEGG" id="fcy:FRACYDRAFT_209201"/>
<evidence type="ECO:0000313" key="3">
    <source>
        <dbReference type="EMBL" id="OEU15771.1"/>
    </source>
</evidence>
<dbReference type="InParanoid" id="A0A1E7FC88"/>
<keyword evidence="4" id="KW-1185">Reference proteome</keyword>
<gene>
    <name evidence="3" type="ORF">FRACYDRAFT_209201</name>
</gene>
<feature type="region of interest" description="Disordered" evidence="1">
    <location>
        <begin position="122"/>
        <end position="157"/>
    </location>
</feature>
<sequence>MKTAVIFCLVASAQAFTTAPTARVFPQTQLNLMSQAETDEAFKTATDCVEGECSIDEIDGLISLLKDQQKEASERLTSVKTMIKSLDTVNSADDRSVDEVRETVRAIFRVFQLGDKASGNNYPSLSKPMGWSGDVGKGSTTAYDALPPKKWTNPDKK</sequence>
<reference evidence="3 4" key="1">
    <citation type="submission" date="2016-09" db="EMBL/GenBank/DDBJ databases">
        <title>Extensive genetic diversity and differential bi-allelic expression allows diatom success in the polar Southern Ocean.</title>
        <authorList>
            <consortium name="DOE Joint Genome Institute"/>
            <person name="Mock T."/>
            <person name="Otillar R.P."/>
            <person name="Strauss J."/>
            <person name="Dupont C."/>
            <person name="Frickenhaus S."/>
            <person name="Maumus F."/>
            <person name="Mcmullan M."/>
            <person name="Sanges R."/>
            <person name="Schmutz J."/>
            <person name="Toseland A."/>
            <person name="Valas R."/>
            <person name="Veluchamy A."/>
            <person name="Ward B.J."/>
            <person name="Allen A."/>
            <person name="Barry K."/>
            <person name="Falciatore A."/>
            <person name="Ferrante M."/>
            <person name="Fortunato A.E."/>
            <person name="Gloeckner G."/>
            <person name="Gruber A."/>
            <person name="Hipkin R."/>
            <person name="Janech M."/>
            <person name="Kroth P."/>
            <person name="Leese F."/>
            <person name="Lindquist E."/>
            <person name="Lyon B.R."/>
            <person name="Martin J."/>
            <person name="Mayer C."/>
            <person name="Parker M."/>
            <person name="Quesneville H."/>
            <person name="Raymond J."/>
            <person name="Uhlig C."/>
            <person name="Valentin K.U."/>
            <person name="Worden A.Z."/>
            <person name="Armbrust E.V."/>
            <person name="Bowler C."/>
            <person name="Green B."/>
            <person name="Moulton V."/>
            <person name="Van Oosterhout C."/>
            <person name="Grigoriev I."/>
        </authorList>
    </citation>
    <scope>NUCLEOTIDE SEQUENCE [LARGE SCALE GENOMIC DNA]</scope>
    <source>
        <strain evidence="3 4">CCMP1102</strain>
    </source>
</reference>
<evidence type="ECO:0000256" key="1">
    <source>
        <dbReference type="SAM" id="MobiDB-lite"/>
    </source>
</evidence>
<accession>A0A1E7FC88</accession>